<accession>Q4T2H0</accession>
<reference evidence="6" key="2">
    <citation type="submission" date="2004-02" db="EMBL/GenBank/DDBJ databases">
        <authorList>
            <consortium name="Genoscope"/>
            <consortium name="Whitehead Institute Centre for Genome Research"/>
        </authorList>
    </citation>
    <scope>NUCLEOTIDE SEQUENCE</scope>
</reference>
<feature type="signal peptide" evidence="4">
    <location>
        <begin position="1"/>
        <end position="18"/>
    </location>
</feature>
<gene>
    <name evidence="6" type="ORF">GSTENG00008344001</name>
</gene>
<dbReference type="OrthoDB" id="10063988at2759"/>
<reference evidence="6" key="1">
    <citation type="journal article" date="2004" name="Nature">
        <title>Genome duplication in the teleost fish Tetraodon nigroviridis reveals the early vertebrate proto-karyotype.</title>
        <authorList>
            <person name="Jaillon O."/>
            <person name="Aury J.-M."/>
            <person name="Brunet F."/>
            <person name="Petit J.-L."/>
            <person name="Stange-Thomann N."/>
            <person name="Mauceli E."/>
            <person name="Bouneau L."/>
            <person name="Fischer C."/>
            <person name="Ozouf-Costaz C."/>
            <person name="Bernot A."/>
            <person name="Nicaud S."/>
            <person name="Jaffe D."/>
            <person name="Fisher S."/>
            <person name="Lutfalla G."/>
            <person name="Dossat C."/>
            <person name="Segurens B."/>
            <person name="Dasilva C."/>
            <person name="Salanoubat M."/>
            <person name="Levy M."/>
            <person name="Boudet N."/>
            <person name="Castellano S."/>
            <person name="Anthouard V."/>
            <person name="Jubin C."/>
            <person name="Castelli V."/>
            <person name="Katinka M."/>
            <person name="Vacherie B."/>
            <person name="Biemont C."/>
            <person name="Skalli Z."/>
            <person name="Cattolico L."/>
            <person name="Poulain J."/>
            <person name="De Berardinis V."/>
            <person name="Cruaud C."/>
            <person name="Duprat S."/>
            <person name="Brottier P."/>
            <person name="Coutanceau J.-P."/>
            <person name="Gouzy J."/>
            <person name="Parra G."/>
            <person name="Lardier G."/>
            <person name="Chapple C."/>
            <person name="McKernan K.J."/>
            <person name="McEwan P."/>
            <person name="Bosak S."/>
            <person name="Kellis M."/>
            <person name="Volff J.-N."/>
            <person name="Guigo R."/>
            <person name="Zody M.C."/>
            <person name="Mesirov J."/>
            <person name="Lindblad-Toh K."/>
            <person name="Birren B."/>
            <person name="Nusbaum C."/>
            <person name="Kahn D."/>
            <person name="Robinson-Rechavi M."/>
            <person name="Laudet V."/>
            <person name="Schachter V."/>
            <person name="Quetier F."/>
            <person name="Saurin W."/>
            <person name="Scarpelli C."/>
            <person name="Wincker P."/>
            <person name="Lander E.S."/>
            <person name="Weissenbach J."/>
            <person name="Roest Crollius H."/>
        </authorList>
    </citation>
    <scope>NUCLEOTIDE SEQUENCE [LARGE SCALE GENOMIC DNA]</scope>
</reference>
<keyword evidence="2" id="KW-1015">Disulfide bond</keyword>
<evidence type="ECO:0000259" key="5">
    <source>
        <dbReference type="PROSITE" id="PS51034"/>
    </source>
</evidence>
<evidence type="ECO:0000256" key="3">
    <source>
        <dbReference type="SAM" id="MobiDB-lite"/>
    </source>
</evidence>
<feature type="domain" description="ZP" evidence="5">
    <location>
        <begin position="385"/>
        <end position="699"/>
    </location>
</feature>
<dbReference type="Gene3D" id="2.60.40.4100">
    <property type="entry name" value="Zona pellucida, ZP-C domain"/>
    <property type="match status" value="1"/>
</dbReference>
<dbReference type="PANTHER" id="PTHR14002:SF59">
    <property type="entry name" value="CUB AND ZONA PELLUCIDA-LIKE DOMAIN-CONTAINING PROTEIN 1-RELATED"/>
    <property type="match status" value="1"/>
</dbReference>
<protein>
    <submittedName>
        <fullName evidence="6">(spotted green pufferfish) hypothetical protein</fullName>
    </submittedName>
</protein>
<dbReference type="PROSITE" id="PS51034">
    <property type="entry name" value="ZP_2"/>
    <property type="match status" value="1"/>
</dbReference>
<evidence type="ECO:0000256" key="4">
    <source>
        <dbReference type="SAM" id="SignalP"/>
    </source>
</evidence>
<sequence length="722" mass="79487">MEAAALLLLLALCVTSDANFYGNSITITAPKRNKNGTLTLSVHHRQNGRKVCGDPAELKCEGGACSSLRRSGPARSGADDTARGRWCQSESITTATIPTTKSSVALRSSGCCWLANMEGKTAWTSVAELDLGVRSDRLEFNRCPVTATVAWLRVPQDCFWSVPLLAHDPDGDHVKCSFAADAAVPLNVSLDEATCTLTRTGQVEAGVHVFELMLEDFPATNITLSYADGTRERRDLSSAPLCRVKLQFSVEVLPPVRNCRAGRSLPVFLSPTPPHLSVLHATVGQKFQLTAAAQAPGARVGSFQVSGPSDMNKTFTEGENGRAQVTLSWVPQQQDARRSAPLCFTAETNTSQSEMRCVVVMVTQSTHRQGQPTLPEESNILENGPCLDGRVDGRAVIRRRGHHPVPTKQDHGDAGEGFHARPGHELPEAQRPHLLADLQPHPHHRRHVFHHLRNQSPGGNLHPPQSPPPPPPPHPPALFLPPQEDGDYLVFTNAITSFQLPNEVIVRRRSVNIDFSCRFPKLLSVSSSFNVHDSDYVFTQSNFGTFGYRFDIYDDGNFSSKVQSSAYPVSVKLLQTLYMGIQAQSELPNVQIFVESCKGTPDDNSDNPIYYDLIKDGCAKDETLRVHPSKQTTFNFEVQSFKFSDYDQVRRASCSAGRSRWQGQGVHRLSPSQVYITCYLMLCDSDSLFSRCAQGCVKSPARRRRRGLSLETERHSVIQGPL</sequence>
<organism evidence="6">
    <name type="scientific">Tetraodon nigroviridis</name>
    <name type="common">Spotted green pufferfish</name>
    <name type="synonym">Chelonodon nigroviridis</name>
    <dbReference type="NCBI Taxonomy" id="99883"/>
    <lineage>
        <taxon>Eukaryota</taxon>
        <taxon>Metazoa</taxon>
        <taxon>Chordata</taxon>
        <taxon>Craniata</taxon>
        <taxon>Vertebrata</taxon>
        <taxon>Euteleostomi</taxon>
        <taxon>Actinopterygii</taxon>
        <taxon>Neopterygii</taxon>
        <taxon>Teleostei</taxon>
        <taxon>Neoteleostei</taxon>
        <taxon>Acanthomorphata</taxon>
        <taxon>Eupercaria</taxon>
        <taxon>Tetraodontiformes</taxon>
        <taxon>Tetradontoidea</taxon>
        <taxon>Tetraodontidae</taxon>
        <taxon>Tetraodon</taxon>
    </lineage>
</organism>
<dbReference type="InterPro" id="IPR001507">
    <property type="entry name" value="ZP_dom"/>
</dbReference>
<evidence type="ECO:0000256" key="1">
    <source>
        <dbReference type="ARBA" id="ARBA00022729"/>
    </source>
</evidence>
<feature type="compositionally biased region" description="Basic and acidic residues" evidence="3">
    <location>
        <begin position="408"/>
        <end position="425"/>
    </location>
</feature>
<dbReference type="PANTHER" id="PTHR14002">
    <property type="entry name" value="ENDOGLIN/TGF-BETA RECEPTOR TYPE III"/>
    <property type="match status" value="1"/>
</dbReference>
<feature type="compositionally biased region" description="Pro residues" evidence="3">
    <location>
        <begin position="464"/>
        <end position="479"/>
    </location>
</feature>
<dbReference type="Gene3D" id="2.60.40.3210">
    <property type="entry name" value="Zona pellucida, ZP-N domain"/>
    <property type="match status" value="1"/>
</dbReference>
<feature type="non-terminal residue" evidence="6">
    <location>
        <position position="1"/>
    </location>
</feature>
<dbReference type="InterPro" id="IPR055355">
    <property type="entry name" value="ZP-C"/>
</dbReference>
<dbReference type="EMBL" id="CAAE01010273">
    <property type="protein sequence ID" value="CAF92912.1"/>
    <property type="molecule type" value="Genomic_DNA"/>
</dbReference>
<evidence type="ECO:0000256" key="2">
    <source>
        <dbReference type="ARBA" id="ARBA00023157"/>
    </source>
</evidence>
<dbReference type="Pfam" id="PF00100">
    <property type="entry name" value="Zona_pellucida"/>
    <property type="match status" value="1"/>
</dbReference>
<comment type="caution">
    <text evidence="6">The sequence shown here is derived from an EMBL/GenBank/DDBJ whole genome shotgun (WGS) entry which is preliminary data.</text>
</comment>
<proteinExistence type="predicted"/>
<name>Q4T2H0_TETNG</name>
<dbReference type="InterPro" id="IPR042235">
    <property type="entry name" value="ZP-C_dom"/>
</dbReference>
<dbReference type="SMART" id="SM00241">
    <property type="entry name" value="ZP"/>
    <property type="match status" value="1"/>
</dbReference>
<keyword evidence="1 4" id="KW-0732">Signal</keyword>
<dbReference type="KEGG" id="tng:GSTEN00008344G001"/>
<dbReference type="AlphaFoldDB" id="Q4T2H0"/>
<feature type="chain" id="PRO_5004244190" evidence="4">
    <location>
        <begin position="19"/>
        <end position="722"/>
    </location>
</feature>
<feature type="region of interest" description="Disordered" evidence="3">
    <location>
        <begin position="453"/>
        <end position="481"/>
    </location>
</feature>
<feature type="region of interest" description="Disordered" evidence="3">
    <location>
        <begin position="401"/>
        <end position="425"/>
    </location>
</feature>
<evidence type="ECO:0000313" key="6">
    <source>
        <dbReference type="EMBL" id="CAF92912.1"/>
    </source>
</evidence>